<dbReference type="AlphaFoldDB" id="A0A811UIN6"/>
<dbReference type="PANTHER" id="PTHR13958:SF3">
    <property type="entry name" value="CAP-GLY DOMAIN-CONTAINING PROTEIN-RELATED"/>
    <property type="match status" value="1"/>
</dbReference>
<gene>
    <name evidence="1" type="ORF">CCAP1982_LOCUS7203</name>
</gene>
<reference evidence="1" key="1">
    <citation type="submission" date="2020-11" db="EMBL/GenBank/DDBJ databases">
        <authorList>
            <person name="Whitehead M."/>
        </authorList>
    </citation>
    <scope>NUCLEOTIDE SEQUENCE</scope>
    <source>
        <strain evidence="1">EGII</strain>
    </source>
</reference>
<dbReference type="PANTHER" id="PTHR13958">
    <property type="entry name" value="CENTROSOME-ASSOCIATED PROTEIN 350"/>
    <property type="match status" value="1"/>
</dbReference>
<dbReference type="Proteomes" id="UP000606786">
    <property type="component" value="Unassembled WGS sequence"/>
</dbReference>
<organism evidence="1 2">
    <name type="scientific">Ceratitis capitata</name>
    <name type="common">Mediterranean fruit fly</name>
    <name type="synonym">Tephritis capitata</name>
    <dbReference type="NCBI Taxonomy" id="7213"/>
    <lineage>
        <taxon>Eukaryota</taxon>
        <taxon>Metazoa</taxon>
        <taxon>Ecdysozoa</taxon>
        <taxon>Arthropoda</taxon>
        <taxon>Hexapoda</taxon>
        <taxon>Insecta</taxon>
        <taxon>Pterygota</taxon>
        <taxon>Neoptera</taxon>
        <taxon>Endopterygota</taxon>
        <taxon>Diptera</taxon>
        <taxon>Brachycera</taxon>
        <taxon>Muscomorpha</taxon>
        <taxon>Tephritoidea</taxon>
        <taxon>Tephritidae</taxon>
        <taxon>Ceratitis</taxon>
        <taxon>Ceratitis</taxon>
    </lineage>
</organism>
<dbReference type="OrthoDB" id="306254at2759"/>
<dbReference type="GO" id="GO:0005813">
    <property type="term" value="C:centrosome"/>
    <property type="evidence" value="ECO:0007669"/>
    <property type="project" value="InterPro"/>
</dbReference>
<keyword evidence="2" id="KW-1185">Reference proteome</keyword>
<dbReference type="GO" id="GO:0008017">
    <property type="term" value="F:microtubule binding"/>
    <property type="evidence" value="ECO:0007669"/>
    <property type="project" value="InterPro"/>
</dbReference>
<accession>A0A811UIN6</accession>
<protein>
    <submittedName>
        <fullName evidence="1">(Mediterranean fruit fly) hypothetical protein</fullName>
    </submittedName>
</protein>
<name>A0A811UIN6_CERCA</name>
<evidence type="ECO:0000313" key="2">
    <source>
        <dbReference type="Proteomes" id="UP000606786"/>
    </source>
</evidence>
<comment type="caution">
    <text evidence="1">The sequence shown here is derived from an EMBL/GenBank/DDBJ whole genome shotgun (WGS) entry which is preliminary data.</text>
</comment>
<sequence>MFDHTHLEISMGSTNNDSLSDSTCSYSNLGVYEKLIRNETIKSEHLTALLKMREKALFDRTKGQIAWLEVQKERCKSKGLLLQIATIKKKQRGILLKMEKERDAIKR</sequence>
<dbReference type="EMBL" id="CAJHJT010000012">
    <property type="protein sequence ID" value="CAD6998631.1"/>
    <property type="molecule type" value="Genomic_DNA"/>
</dbReference>
<proteinExistence type="predicted"/>
<evidence type="ECO:0000313" key="1">
    <source>
        <dbReference type="EMBL" id="CAD6998631.1"/>
    </source>
</evidence>
<dbReference type="InterPro" id="IPR028750">
    <property type="entry name" value="CEP350/CC187"/>
</dbReference>
<dbReference type="GO" id="GO:0034453">
    <property type="term" value="P:microtubule anchoring"/>
    <property type="evidence" value="ECO:0007669"/>
    <property type="project" value="InterPro"/>
</dbReference>